<dbReference type="InterPro" id="IPR033116">
    <property type="entry name" value="TRYPSIN_SER"/>
</dbReference>
<dbReference type="Gene3D" id="2.40.10.10">
    <property type="entry name" value="Trypsin-like serine proteases"/>
    <property type="match status" value="1"/>
</dbReference>
<organism evidence="5 6">
    <name type="scientific">Candidatus Dojkabacteria bacterium</name>
    <dbReference type="NCBI Taxonomy" id="2099670"/>
    <lineage>
        <taxon>Bacteria</taxon>
        <taxon>Candidatus Dojkabacteria</taxon>
    </lineage>
</organism>
<comment type="caution">
    <text evidence="5">The sequence shown here is derived from an EMBL/GenBank/DDBJ whole genome shotgun (WGS) entry which is preliminary data.</text>
</comment>
<dbReference type="PANTHER" id="PTHR24260">
    <property type="match status" value="1"/>
</dbReference>
<dbReference type="Pfam" id="PF00089">
    <property type="entry name" value="Trypsin"/>
    <property type="match status" value="1"/>
</dbReference>
<dbReference type="InterPro" id="IPR043504">
    <property type="entry name" value="Peptidase_S1_PA_chymotrypsin"/>
</dbReference>
<evidence type="ECO:0000313" key="5">
    <source>
        <dbReference type="EMBL" id="MCA9386210.1"/>
    </source>
</evidence>
<dbReference type="AlphaFoldDB" id="A0A955L8V7"/>
<keyword evidence="2" id="KW-0720">Serine protease</keyword>
<dbReference type="Proteomes" id="UP000754563">
    <property type="component" value="Unassembled WGS sequence"/>
</dbReference>
<dbReference type="PRINTS" id="PR00722">
    <property type="entry name" value="CHYMOTRYPSIN"/>
</dbReference>
<proteinExistence type="predicted"/>
<sequence>MKYRALRTFEEPNHYKTTRFLLAFSALFIIPIVALSFTLRQSDIAPTDSEAVYGGQIENNAHPYAGYMLTQTTDNKANICGTVYLSSNFALTAAHCLTNATNVYLGYSLFNFDLDQNFLAQDIFPDPEWDGQQSNNDIAMVRLPEGFYAVQEYAEIASPQPGCNYEVLGYGNTEEGSTSSKLQRLRKTADLCLTALDDATLEFVGEDGGICFGDSGSPIFEKGTNKVVGVISAIVAGENTNNPCYVGNTAIAARLDTNSDFDFFTNTTFAQSTFATCGQSCESTPCLDGLFCDNTTSTCVGPDGNPECISVQGAFCSALGNVRCSNNLVCSFNTCTNQEDLQFAQETLAQIINTSADGTITTRFNTNTLALWALVLIDVLLWVLVIKISMNKKFHQNGST</sequence>
<keyword evidence="3" id="KW-0472">Membrane</keyword>
<reference evidence="5" key="1">
    <citation type="submission" date="2020-04" db="EMBL/GenBank/DDBJ databases">
        <authorList>
            <person name="Zhang T."/>
        </authorList>
    </citation>
    <scope>NUCLEOTIDE SEQUENCE</scope>
    <source>
        <strain evidence="5">HKST-UBA11</strain>
    </source>
</reference>
<evidence type="ECO:0000256" key="2">
    <source>
        <dbReference type="RuleBase" id="RU363034"/>
    </source>
</evidence>
<accession>A0A955L8V7</accession>
<dbReference type="SMART" id="SM00020">
    <property type="entry name" value="Tryp_SPc"/>
    <property type="match status" value="1"/>
</dbReference>
<dbReference type="GO" id="GO:0004252">
    <property type="term" value="F:serine-type endopeptidase activity"/>
    <property type="evidence" value="ECO:0007669"/>
    <property type="project" value="InterPro"/>
</dbReference>
<gene>
    <name evidence="5" type="ORF">KC717_06205</name>
</gene>
<evidence type="ECO:0000256" key="3">
    <source>
        <dbReference type="SAM" id="Phobius"/>
    </source>
</evidence>
<name>A0A955L8V7_9BACT</name>
<dbReference type="SUPFAM" id="SSF50494">
    <property type="entry name" value="Trypsin-like serine proteases"/>
    <property type="match status" value="1"/>
</dbReference>
<feature type="domain" description="Peptidase S1" evidence="4">
    <location>
        <begin position="52"/>
        <end position="244"/>
    </location>
</feature>
<dbReference type="PROSITE" id="PS50240">
    <property type="entry name" value="TRYPSIN_DOM"/>
    <property type="match status" value="1"/>
</dbReference>
<dbReference type="GO" id="GO:0006508">
    <property type="term" value="P:proteolysis"/>
    <property type="evidence" value="ECO:0007669"/>
    <property type="project" value="UniProtKB-KW"/>
</dbReference>
<keyword evidence="3" id="KW-1133">Transmembrane helix</keyword>
<keyword evidence="2" id="KW-0378">Hydrolase</keyword>
<dbReference type="PROSITE" id="PS00134">
    <property type="entry name" value="TRYPSIN_HIS"/>
    <property type="match status" value="1"/>
</dbReference>
<feature type="transmembrane region" description="Helical" evidence="3">
    <location>
        <begin position="369"/>
        <end position="386"/>
    </location>
</feature>
<feature type="transmembrane region" description="Helical" evidence="3">
    <location>
        <begin position="20"/>
        <end position="39"/>
    </location>
</feature>
<dbReference type="InterPro" id="IPR001254">
    <property type="entry name" value="Trypsin_dom"/>
</dbReference>
<evidence type="ECO:0000259" key="4">
    <source>
        <dbReference type="PROSITE" id="PS50240"/>
    </source>
</evidence>
<keyword evidence="1" id="KW-1015">Disulfide bond</keyword>
<evidence type="ECO:0000256" key="1">
    <source>
        <dbReference type="ARBA" id="ARBA00023157"/>
    </source>
</evidence>
<feature type="non-terminal residue" evidence="5">
    <location>
        <position position="400"/>
    </location>
</feature>
<keyword evidence="2" id="KW-0645">Protease</keyword>
<protein>
    <submittedName>
        <fullName evidence="5">S1 family peptidase</fullName>
    </submittedName>
</protein>
<dbReference type="InterPro" id="IPR009003">
    <property type="entry name" value="Peptidase_S1_PA"/>
</dbReference>
<reference evidence="5" key="2">
    <citation type="journal article" date="2021" name="Microbiome">
        <title>Successional dynamics and alternative stable states in a saline activated sludge microbial community over 9 years.</title>
        <authorList>
            <person name="Wang Y."/>
            <person name="Ye J."/>
            <person name="Ju F."/>
            <person name="Liu L."/>
            <person name="Boyd J.A."/>
            <person name="Deng Y."/>
            <person name="Parks D.H."/>
            <person name="Jiang X."/>
            <person name="Yin X."/>
            <person name="Woodcroft B.J."/>
            <person name="Tyson G.W."/>
            <person name="Hugenholtz P."/>
            <person name="Polz M.F."/>
            <person name="Zhang T."/>
        </authorList>
    </citation>
    <scope>NUCLEOTIDE SEQUENCE</scope>
    <source>
        <strain evidence="5">HKST-UBA11</strain>
    </source>
</reference>
<keyword evidence="3" id="KW-0812">Transmembrane</keyword>
<dbReference type="EMBL" id="JAGQLH010000098">
    <property type="protein sequence ID" value="MCA9386210.1"/>
    <property type="molecule type" value="Genomic_DNA"/>
</dbReference>
<dbReference type="PROSITE" id="PS00135">
    <property type="entry name" value="TRYPSIN_SER"/>
    <property type="match status" value="1"/>
</dbReference>
<dbReference type="PANTHER" id="PTHR24260:SF136">
    <property type="entry name" value="GH08193P-RELATED"/>
    <property type="match status" value="1"/>
</dbReference>
<dbReference type="InterPro" id="IPR001314">
    <property type="entry name" value="Peptidase_S1A"/>
</dbReference>
<evidence type="ECO:0000313" key="6">
    <source>
        <dbReference type="Proteomes" id="UP000754563"/>
    </source>
</evidence>
<dbReference type="InterPro" id="IPR051333">
    <property type="entry name" value="CLIP_Serine_Protease"/>
</dbReference>
<dbReference type="InterPro" id="IPR018114">
    <property type="entry name" value="TRYPSIN_HIS"/>
</dbReference>